<dbReference type="RefSeq" id="WP_171081805.1">
    <property type="nucleotide sequence ID" value="NZ_BNBU01000001.1"/>
</dbReference>
<name>A0A7Y7B510_STRMO</name>
<organism evidence="3 4">
    <name type="scientific">Streptomyces morookaense</name>
    <name type="common">Streptoverticillium morookaense</name>
    <dbReference type="NCBI Taxonomy" id="1970"/>
    <lineage>
        <taxon>Bacteria</taxon>
        <taxon>Bacillati</taxon>
        <taxon>Actinomycetota</taxon>
        <taxon>Actinomycetes</taxon>
        <taxon>Kitasatosporales</taxon>
        <taxon>Streptomycetaceae</taxon>
        <taxon>Streptomyces</taxon>
    </lineage>
</organism>
<dbReference type="PROSITE" id="PS51318">
    <property type="entry name" value="TAT"/>
    <property type="match status" value="1"/>
</dbReference>
<proteinExistence type="predicted"/>
<reference evidence="3 4" key="1">
    <citation type="submission" date="2020-04" db="EMBL/GenBank/DDBJ databases">
        <title>Draft Genome Sequence of Streptomyces morookaense DSM 40503, an 8-azaguanine-producing strain.</title>
        <authorList>
            <person name="Qi J."/>
            <person name="Gao J.-M."/>
        </authorList>
    </citation>
    <scope>NUCLEOTIDE SEQUENCE [LARGE SCALE GENOMIC DNA]</scope>
    <source>
        <strain evidence="3 4">DSM 40503</strain>
    </source>
</reference>
<feature type="signal peptide" evidence="1">
    <location>
        <begin position="1"/>
        <end position="27"/>
    </location>
</feature>
<protein>
    <recommendedName>
        <fullName evidence="2">DUF6299 domain-containing protein</fullName>
    </recommendedName>
</protein>
<dbReference type="Proteomes" id="UP000587462">
    <property type="component" value="Unassembled WGS sequence"/>
</dbReference>
<dbReference type="Pfam" id="PF19816">
    <property type="entry name" value="DUF6299"/>
    <property type="match status" value="1"/>
</dbReference>
<comment type="caution">
    <text evidence="3">The sequence shown here is derived from an EMBL/GenBank/DDBJ whole genome shotgun (WGS) entry which is preliminary data.</text>
</comment>
<feature type="chain" id="PRO_5031418717" description="DUF6299 domain-containing protein" evidence="1">
    <location>
        <begin position="28"/>
        <end position="146"/>
    </location>
</feature>
<dbReference type="InterPro" id="IPR046266">
    <property type="entry name" value="DUF6299"/>
</dbReference>
<evidence type="ECO:0000256" key="1">
    <source>
        <dbReference type="SAM" id="SignalP"/>
    </source>
</evidence>
<dbReference type="AlphaFoldDB" id="A0A7Y7B510"/>
<evidence type="ECO:0000313" key="4">
    <source>
        <dbReference type="Proteomes" id="UP000587462"/>
    </source>
</evidence>
<feature type="domain" description="DUF6299" evidence="2">
    <location>
        <begin position="34"/>
        <end position="145"/>
    </location>
</feature>
<sequence>MPRTRRALVISLGAALLGAVPAPAAHAIGTPVYRLSVDRLGSVAPDGTVTLSGAYQCSGGNAGEPVFVATNIRQTSQNVRSIGGTTAVCDGQVHHWRNTGRPEDPAIQPGGAKVEATLMRMRRGAMGLPLPTFLAGRTQDVMLLRR</sequence>
<evidence type="ECO:0000313" key="3">
    <source>
        <dbReference type="EMBL" id="NVK79092.1"/>
    </source>
</evidence>
<keyword evidence="1" id="KW-0732">Signal</keyword>
<dbReference type="InterPro" id="IPR006311">
    <property type="entry name" value="TAT_signal"/>
</dbReference>
<accession>A0A7Y7B510</accession>
<evidence type="ECO:0000259" key="2">
    <source>
        <dbReference type="Pfam" id="PF19816"/>
    </source>
</evidence>
<gene>
    <name evidence="3" type="ORF">HG542_15630</name>
</gene>
<keyword evidence="4" id="KW-1185">Reference proteome</keyword>
<dbReference type="EMBL" id="JABBXF010000032">
    <property type="protein sequence ID" value="NVK79092.1"/>
    <property type="molecule type" value="Genomic_DNA"/>
</dbReference>